<protein>
    <submittedName>
        <fullName evidence="1">Uncharacterized protein</fullName>
    </submittedName>
</protein>
<gene>
    <name evidence="1" type="ORF">LCGC14_0346330</name>
</gene>
<reference evidence="1" key="1">
    <citation type="journal article" date="2015" name="Nature">
        <title>Complex archaea that bridge the gap between prokaryotes and eukaryotes.</title>
        <authorList>
            <person name="Spang A."/>
            <person name="Saw J.H."/>
            <person name="Jorgensen S.L."/>
            <person name="Zaremba-Niedzwiedzka K."/>
            <person name="Martijn J."/>
            <person name="Lind A.E."/>
            <person name="van Eijk R."/>
            <person name="Schleper C."/>
            <person name="Guy L."/>
            <person name="Ettema T.J."/>
        </authorList>
    </citation>
    <scope>NUCLEOTIDE SEQUENCE</scope>
</reference>
<proteinExistence type="predicted"/>
<accession>A0A0F9VZN7</accession>
<comment type="caution">
    <text evidence="1">The sequence shown here is derived from an EMBL/GenBank/DDBJ whole genome shotgun (WGS) entry which is preliminary data.</text>
</comment>
<dbReference type="EMBL" id="LAZR01000256">
    <property type="protein sequence ID" value="KKN78861.1"/>
    <property type="molecule type" value="Genomic_DNA"/>
</dbReference>
<dbReference type="AlphaFoldDB" id="A0A0F9VZN7"/>
<sequence>MNPELTNIEKRLILQALKIWRGDFPKAEIVFPTVIWQNELSVLIEKLKEERWDKI</sequence>
<name>A0A0F9VZN7_9ZZZZ</name>
<organism evidence="1">
    <name type="scientific">marine sediment metagenome</name>
    <dbReference type="NCBI Taxonomy" id="412755"/>
    <lineage>
        <taxon>unclassified sequences</taxon>
        <taxon>metagenomes</taxon>
        <taxon>ecological metagenomes</taxon>
    </lineage>
</organism>
<evidence type="ECO:0000313" key="1">
    <source>
        <dbReference type="EMBL" id="KKN78861.1"/>
    </source>
</evidence>